<dbReference type="Proteomes" id="UP001623591">
    <property type="component" value="Unassembled WGS sequence"/>
</dbReference>
<dbReference type="Gene3D" id="1.10.10.10">
    <property type="entry name" value="Winged helix-like DNA-binding domain superfamily/Winged helix DNA-binding domain"/>
    <property type="match status" value="1"/>
</dbReference>
<dbReference type="InterPro" id="IPR036388">
    <property type="entry name" value="WH-like_DNA-bd_sf"/>
</dbReference>
<protein>
    <submittedName>
        <fullName evidence="2">PadR family transcriptional regulator</fullName>
    </submittedName>
</protein>
<evidence type="ECO:0000313" key="2">
    <source>
        <dbReference type="EMBL" id="MFL0248150.1"/>
    </source>
</evidence>
<name>A0ABW8T915_9CLOT</name>
<dbReference type="PANTHER" id="PTHR33169">
    <property type="entry name" value="PADR-FAMILY TRANSCRIPTIONAL REGULATOR"/>
    <property type="match status" value="1"/>
</dbReference>
<reference evidence="2 3" key="1">
    <citation type="submission" date="2024-11" db="EMBL/GenBank/DDBJ databases">
        <authorList>
            <person name="Heng Y.C."/>
            <person name="Lim A.C.H."/>
            <person name="Lee J.K.Y."/>
            <person name="Kittelmann S."/>
        </authorList>
    </citation>
    <scope>NUCLEOTIDE SEQUENCE [LARGE SCALE GENOMIC DNA]</scope>
    <source>
        <strain evidence="2 3">WILCCON 0185</strain>
    </source>
</reference>
<dbReference type="InterPro" id="IPR036390">
    <property type="entry name" value="WH_DNA-bd_sf"/>
</dbReference>
<evidence type="ECO:0000259" key="1">
    <source>
        <dbReference type="Pfam" id="PF03551"/>
    </source>
</evidence>
<organism evidence="2 3">
    <name type="scientific">Candidatus Clostridium stratigraminis</name>
    <dbReference type="NCBI Taxonomy" id="3381661"/>
    <lineage>
        <taxon>Bacteria</taxon>
        <taxon>Bacillati</taxon>
        <taxon>Bacillota</taxon>
        <taxon>Clostridia</taxon>
        <taxon>Eubacteriales</taxon>
        <taxon>Clostridiaceae</taxon>
        <taxon>Clostridium</taxon>
    </lineage>
</organism>
<dbReference type="EMBL" id="JBJHZZ010000013">
    <property type="protein sequence ID" value="MFL0248150.1"/>
    <property type="molecule type" value="Genomic_DNA"/>
</dbReference>
<evidence type="ECO:0000313" key="3">
    <source>
        <dbReference type="Proteomes" id="UP001623591"/>
    </source>
</evidence>
<gene>
    <name evidence="2" type="ORF">ACJDUG_14410</name>
</gene>
<dbReference type="SUPFAM" id="SSF46785">
    <property type="entry name" value="Winged helix' DNA-binding domain"/>
    <property type="match status" value="1"/>
</dbReference>
<comment type="caution">
    <text evidence="2">The sequence shown here is derived from an EMBL/GenBank/DDBJ whole genome shotgun (WGS) entry which is preliminary data.</text>
</comment>
<dbReference type="PANTHER" id="PTHR33169:SF13">
    <property type="entry name" value="PADR-FAMILY TRANSCRIPTIONAL REGULATOR"/>
    <property type="match status" value="1"/>
</dbReference>
<accession>A0ABW8T915</accession>
<dbReference type="InterPro" id="IPR052509">
    <property type="entry name" value="Metal_resp_DNA-bind_regulator"/>
</dbReference>
<sequence>MIYCIYHHTIYWRLIYLDNTPLTEALFYILLAVRTPNHGYGIIQEVSEMTDRRVTLGPGTLYGAINSMLTKGWISLYSEDKESRKKKEYLITNAGKEIFQNEVIRLNELIRNAKKMYDLGV</sequence>
<keyword evidence="3" id="KW-1185">Reference proteome</keyword>
<proteinExistence type="predicted"/>
<dbReference type="InterPro" id="IPR005149">
    <property type="entry name" value="Tscrpt_reg_PadR_N"/>
</dbReference>
<dbReference type="RefSeq" id="WP_406770631.1">
    <property type="nucleotide sequence ID" value="NZ_JBJHZZ010000013.1"/>
</dbReference>
<dbReference type="Pfam" id="PF03551">
    <property type="entry name" value="PadR"/>
    <property type="match status" value="1"/>
</dbReference>
<feature type="domain" description="Transcription regulator PadR N-terminal" evidence="1">
    <location>
        <begin position="32"/>
        <end position="100"/>
    </location>
</feature>